<evidence type="ECO:0000256" key="6">
    <source>
        <dbReference type="ARBA" id="ARBA00023002"/>
    </source>
</evidence>
<dbReference type="GO" id="GO:0042744">
    <property type="term" value="P:hydrogen peroxide catabolic process"/>
    <property type="evidence" value="ECO:0007669"/>
    <property type="project" value="UniProtKB-KW"/>
</dbReference>
<dbReference type="PANTHER" id="PTHR42821:SF1">
    <property type="entry name" value="CATALASE-B"/>
    <property type="match status" value="1"/>
</dbReference>
<organism evidence="10 11">
    <name type="scientific">Paraburkholderia piptadeniae</name>
    <dbReference type="NCBI Taxonomy" id="1701573"/>
    <lineage>
        <taxon>Bacteria</taxon>
        <taxon>Pseudomonadati</taxon>
        <taxon>Pseudomonadota</taxon>
        <taxon>Betaproteobacteria</taxon>
        <taxon>Burkholderiales</taxon>
        <taxon>Burkholderiaceae</taxon>
        <taxon>Paraburkholderia</taxon>
    </lineage>
</organism>
<comment type="caution">
    <text evidence="10">The sequence shown here is derived from an EMBL/GenBank/DDBJ whole genome shotgun (WGS) entry which is preliminary data.</text>
</comment>
<evidence type="ECO:0000256" key="2">
    <source>
        <dbReference type="ARBA" id="ARBA00012314"/>
    </source>
</evidence>
<dbReference type="Proteomes" id="UP000195569">
    <property type="component" value="Unassembled WGS sequence"/>
</dbReference>
<evidence type="ECO:0000256" key="5">
    <source>
        <dbReference type="ARBA" id="ARBA00022723"/>
    </source>
</evidence>
<dbReference type="InterPro" id="IPR041399">
    <property type="entry name" value="Catalase_large_C"/>
</dbReference>
<dbReference type="EMBL" id="CYGY02000121">
    <property type="protein sequence ID" value="SIT51420.1"/>
    <property type="molecule type" value="Genomic_DNA"/>
</dbReference>
<dbReference type="EC" id="1.11.1.6" evidence="2"/>
<dbReference type="PANTHER" id="PTHR42821">
    <property type="entry name" value="CATALASE"/>
    <property type="match status" value="1"/>
</dbReference>
<sequence>MLSTRPSLLLRKHCAAQCRCACVYRVSHACGGVDDYQGVSDVEKEHIALAYQFELGKVTKPEIRARIVNEILANFDADLAATPLLIAPTLAAIDGINAEATIAGTPSIMFDGVVVRGDEQGAKTLAQSGDARHFVLEAFRHLMAIAALGAGKELLNAAHLPDKADGVSTRDDVDAALKPFVDAVGQHLVWSRKKSAESVLA</sequence>
<feature type="domain" description="Large catalase C-terminal" evidence="9">
    <location>
        <begin position="72"/>
        <end position="192"/>
    </location>
</feature>
<dbReference type="InterPro" id="IPR024712">
    <property type="entry name" value="Catalase_clade2"/>
</dbReference>
<keyword evidence="6" id="KW-0560">Oxidoreductase</keyword>
<keyword evidence="5" id="KW-0479">Metal-binding</keyword>
<dbReference type="InterPro" id="IPR029062">
    <property type="entry name" value="Class_I_gatase-like"/>
</dbReference>
<dbReference type="GO" id="GO:0006979">
    <property type="term" value="P:response to oxidative stress"/>
    <property type="evidence" value="ECO:0007669"/>
    <property type="project" value="InterPro"/>
</dbReference>
<dbReference type="Gene3D" id="3.40.50.880">
    <property type="match status" value="1"/>
</dbReference>
<evidence type="ECO:0000256" key="8">
    <source>
        <dbReference type="ARBA" id="ARBA00023324"/>
    </source>
</evidence>
<evidence type="ECO:0000256" key="3">
    <source>
        <dbReference type="ARBA" id="ARBA00022559"/>
    </source>
</evidence>
<evidence type="ECO:0000256" key="4">
    <source>
        <dbReference type="ARBA" id="ARBA00022617"/>
    </source>
</evidence>
<dbReference type="GO" id="GO:0046872">
    <property type="term" value="F:metal ion binding"/>
    <property type="evidence" value="ECO:0007669"/>
    <property type="project" value="UniProtKB-KW"/>
</dbReference>
<dbReference type="GO" id="GO:0020037">
    <property type="term" value="F:heme binding"/>
    <property type="evidence" value="ECO:0007669"/>
    <property type="project" value="InterPro"/>
</dbReference>
<protein>
    <recommendedName>
        <fullName evidence="2">catalase</fullName>
        <ecNumber evidence="2">1.11.1.6</ecNumber>
    </recommendedName>
</protein>
<evidence type="ECO:0000313" key="11">
    <source>
        <dbReference type="Proteomes" id="UP000195569"/>
    </source>
</evidence>
<dbReference type="Pfam" id="PF18011">
    <property type="entry name" value="Catalase_C"/>
    <property type="match status" value="1"/>
</dbReference>
<keyword evidence="3" id="KW-0575">Peroxidase</keyword>
<evidence type="ECO:0000256" key="7">
    <source>
        <dbReference type="ARBA" id="ARBA00023004"/>
    </source>
</evidence>
<comment type="cofactor">
    <cofactor evidence="1">
        <name>heme</name>
        <dbReference type="ChEBI" id="CHEBI:30413"/>
    </cofactor>
</comment>
<reference evidence="10" key="1">
    <citation type="submission" date="2016-12" db="EMBL/GenBank/DDBJ databases">
        <authorList>
            <person name="Moulin L."/>
        </authorList>
    </citation>
    <scope>NUCLEOTIDE SEQUENCE [LARGE SCALE GENOMIC DNA]</scope>
    <source>
        <strain evidence="10">STM 7183</strain>
    </source>
</reference>
<evidence type="ECO:0000256" key="1">
    <source>
        <dbReference type="ARBA" id="ARBA00001971"/>
    </source>
</evidence>
<evidence type="ECO:0000259" key="9">
    <source>
        <dbReference type="Pfam" id="PF18011"/>
    </source>
</evidence>
<name>A0A1N7SVI3_9BURK</name>
<gene>
    <name evidence="10" type="ORF">BN2476_1210010</name>
</gene>
<keyword evidence="8" id="KW-0376">Hydrogen peroxide</keyword>
<dbReference type="SUPFAM" id="SSF52317">
    <property type="entry name" value="Class I glutamine amidotransferase-like"/>
    <property type="match status" value="1"/>
</dbReference>
<dbReference type="GO" id="GO:0005829">
    <property type="term" value="C:cytosol"/>
    <property type="evidence" value="ECO:0007669"/>
    <property type="project" value="TreeGrafter"/>
</dbReference>
<keyword evidence="11" id="KW-1185">Reference proteome</keyword>
<keyword evidence="4" id="KW-0349">Heme</keyword>
<evidence type="ECO:0000313" key="10">
    <source>
        <dbReference type="EMBL" id="SIT51420.1"/>
    </source>
</evidence>
<keyword evidence="7" id="KW-0408">Iron</keyword>
<dbReference type="CDD" id="cd03132">
    <property type="entry name" value="GATase1_catalase"/>
    <property type="match status" value="1"/>
</dbReference>
<dbReference type="GO" id="GO:0004096">
    <property type="term" value="F:catalase activity"/>
    <property type="evidence" value="ECO:0007669"/>
    <property type="project" value="UniProtKB-EC"/>
</dbReference>
<accession>A0A1N7SVI3</accession>
<proteinExistence type="predicted"/>
<dbReference type="AlphaFoldDB" id="A0A1N7SVI3"/>